<reference evidence="1 2" key="1">
    <citation type="submission" date="2023-12" db="EMBL/GenBank/DDBJ databases">
        <title>Genome sequencing and assembly of bacterial species from a model synthetic community.</title>
        <authorList>
            <person name="Hogle S.L."/>
        </authorList>
    </citation>
    <scope>NUCLEOTIDE SEQUENCE [LARGE SCALE GENOMIC DNA]</scope>
    <source>
        <strain evidence="1 2">HAMBI_3031</strain>
    </source>
</reference>
<dbReference type="RefSeq" id="WP_114789992.1">
    <property type="nucleotide sequence ID" value="NZ_CP139960.1"/>
</dbReference>
<evidence type="ECO:0000313" key="1">
    <source>
        <dbReference type="EMBL" id="WQD36343.1"/>
    </source>
</evidence>
<name>A0ABZ0W105_9BACT</name>
<dbReference type="EMBL" id="CP139960">
    <property type="protein sequence ID" value="WQD36343.1"/>
    <property type="molecule type" value="Genomic_DNA"/>
</dbReference>
<keyword evidence="2" id="KW-1185">Reference proteome</keyword>
<organism evidence="1 2">
    <name type="scientific">Niabella yanshanensis</name>
    <dbReference type="NCBI Taxonomy" id="577386"/>
    <lineage>
        <taxon>Bacteria</taxon>
        <taxon>Pseudomonadati</taxon>
        <taxon>Bacteroidota</taxon>
        <taxon>Chitinophagia</taxon>
        <taxon>Chitinophagales</taxon>
        <taxon>Chitinophagaceae</taxon>
        <taxon>Niabella</taxon>
    </lineage>
</organism>
<accession>A0ABZ0W105</accession>
<evidence type="ECO:0000313" key="2">
    <source>
        <dbReference type="Proteomes" id="UP001325680"/>
    </source>
</evidence>
<sequence length="88" mass="10087">MLEHLIEKEEISSYTILPAEEDKSAFWKEKLEYAVRLGNEFKSKTSITFNTSEGPRTVHTTVWSLTENYIALKAGTLIPLKSLIDVHF</sequence>
<protein>
    <submittedName>
        <fullName evidence="1">Uncharacterized protein</fullName>
    </submittedName>
</protein>
<gene>
    <name evidence="1" type="ORF">U0035_11775</name>
</gene>
<proteinExistence type="predicted"/>
<dbReference type="Proteomes" id="UP001325680">
    <property type="component" value="Chromosome"/>
</dbReference>